<evidence type="ECO:0000256" key="1">
    <source>
        <dbReference type="PROSITE-ProRule" id="PRU00339"/>
    </source>
</evidence>
<evidence type="ECO:0000313" key="5">
    <source>
        <dbReference type="Proteomes" id="UP000324974"/>
    </source>
</evidence>
<feature type="compositionally biased region" description="Low complexity" evidence="2">
    <location>
        <begin position="81"/>
        <end position="95"/>
    </location>
</feature>
<keyword evidence="3" id="KW-0732">Signal</keyword>
<organism evidence="4 5">
    <name type="scientific">Limnoglobus roseus</name>
    <dbReference type="NCBI Taxonomy" id="2598579"/>
    <lineage>
        <taxon>Bacteria</taxon>
        <taxon>Pseudomonadati</taxon>
        <taxon>Planctomycetota</taxon>
        <taxon>Planctomycetia</taxon>
        <taxon>Gemmatales</taxon>
        <taxon>Gemmataceae</taxon>
        <taxon>Limnoglobus</taxon>
    </lineage>
</organism>
<dbReference type="InterPro" id="IPR019734">
    <property type="entry name" value="TPR_rpt"/>
</dbReference>
<dbReference type="Proteomes" id="UP000324974">
    <property type="component" value="Chromosome"/>
</dbReference>
<feature type="repeat" description="TPR" evidence="1">
    <location>
        <begin position="475"/>
        <end position="508"/>
    </location>
</feature>
<feature type="region of interest" description="Disordered" evidence="2">
    <location>
        <begin position="102"/>
        <end position="121"/>
    </location>
</feature>
<sequence length="522" mass="56539">MNARRFRTITAAGFSVLVVTTAIWTAASRPVPVSQPTSAATTPSVPAAVAVAPSVPAAVAVAPSVPTATAAATPPAPPAPIATAEKPPAPTVTAAVTPPVPVATAEKQPEDKPIPVRPETGPYRPYQFLLSTEQSIEIYKQRIKRDVQDHMSRSTLGGLYLRQAKETGDHSAYDRADEMFAEAVKLSPSYDQAQIGRIAVANARHQFADARKRADALYRENPDSPSAIEALVMLADANVELGRYDETDVNLKELVAKGGDPTPPAFLARMSRMAELRGDIEKALKFLKQAEDGDREDEALPVSLAWYPSRRGEILLSQGKADEAATAFESAIRSNPVSPDLKIMLAKARMAQGRPKDAVAVMEDVLKVDQDIDTWLPFGHYLLAVGEKDRAEEQFKAADKKADAAEPTAVRELILHYCDLGRRLPRALELAKREMTTRKDVFSCDSYAWALFKNGKADEAEKAADDALRLGTRDATLLFHAGVIAHKLGKKDRAKELLEKALAINPTFSVEQAAEAKKLLGK</sequence>
<dbReference type="SMART" id="SM00028">
    <property type="entry name" value="TPR"/>
    <property type="match status" value="5"/>
</dbReference>
<dbReference type="OrthoDB" id="263673at2"/>
<keyword evidence="4" id="KW-0645">Protease</keyword>
<dbReference type="EMBL" id="CP042425">
    <property type="protein sequence ID" value="QEL14081.1"/>
    <property type="molecule type" value="Genomic_DNA"/>
</dbReference>
<gene>
    <name evidence="4" type="primary">bepA_1</name>
    <name evidence="4" type="ORF">PX52LOC_00945</name>
</gene>
<evidence type="ECO:0000313" key="4">
    <source>
        <dbReference type="EMBL" id="QEL14081.1"/>
    </source>
</evidence>
<dbReference type="PANTHER" id="PTHR12558:SF13">
    <property type="entry name" value="CELL DIVISION CYCLE PROTEIN 27 HOMOLOG"/>
    <property type="match status" value="1"/>
</dbReference>
<feature type="region of interest" description="Disordered" evidence="2">
    <location>
        <begin position="68"/>
        <end position="95"/>
    </location>
</feature>
<dbReference type="KEGG" id="lrs:PX52LOC_00945"/>
<dbReference type="Pfam" id="PF13432">
    <property type="entry name" value="TPR_16"/>
    <property type="match status" value="2"/>
</dbReference>
<protein>
    <submittedName>
        <fullName evidence="4">Beta-barrel assembly-enhancing protease</fullName>
        <ecNumber evidence="4">3.4.-.-</ecNumber>
    </submittedName>
</protein>
<keyword evidence="5" id="KW-1185">Reference proteome</keyword>
<feature type="chain" id="PRO_5022904286" evidence="3">
    <location>
        <begin position="27"/>
        <end position="522"/>
    </location>
</feature>
<accession>A0A5C1A4P0</accession>
<dbReference type="Gene3D" id="1.25.40.10">
    <property type="entry name" value="Tetratricopeptide repeat domain"/>
    <property type="match status" value="3"/>
</dbReference>
<dbReference type="EC" id="3.4.-.-" evidence="4"/>
<dbReference type="PROSITE" id="PS50005">
    <property type="entry name" value="TPR"/>
    <property type="match status" value="1"/>
</dbReference>
<feature type="signal peptide" evidence="3">
    <location>
        <begin position="1"/>
        <end position="26"/>
    </location>
</feature>
<evidence type="ECO:0000256" key="3">
    <source>
        <dbReference type="SAM" id="SignalP"/>
    </source>
</evidence>
<proteinExistence type="predicted"/>
<name>A0A5C1A4P0_9BACT</name>
<dbReference type="InterPro" id="IPR011990">
    <property type="entry name" value="TPR-like_helical_dom_sf"/>
</dbReference>
<dbReference type="SUPFAM" id="SSF48452">
    <property type="entry name" value="TPR-like"/>
    <property type="match status" value="2"/>
</dbReference>
<reference evidence="5" key="1">
    <citation type="submission" date="2019-08" db="EMBL/GenBank/DDBJ databases">
        <title>Limnoglobus roseus gen. nov., sp. nov., a novel freshwater planctomycete with a giant genome from the family Gemmataceae.</title>
        <authorList>
            <person name="Kulichevskaya I.S."/>
            <person name="Naumoff D.G."/>
            <person name="Miroshnikov K."/>
            <person name="Ivanova A."/>
            <person name="Philippov D.A."/>
            <person name="Hakobyan A."/>
            <person name="Rijpstra I.C."/>
            <person name="Sinninghe Damste J.S."/>
            <person name="Liesack W."/>
            <person name="Dedysh S.N."/>
        </authorList>
    </citation>
    <scope>NUCLEOTIDE SEQUENCE [LARGE SCALE GENOMIC DNA]</scope>
    <source>
        <strain evidence="5">PX52</strain>
    </source>
</reference>
<dbReference type="PANTHER" id="PTHR12558">
    <property type="entry name" value="CELL DIVISION CYCLE 16,23,27"/>
    <property type="match status" value="1"/>
</dbReference>
<keyword evidence="4" id="KW-0378">Hydrolase</keyword>
<dbReference type="GO" id="GO:0008233">
    <property type="term" value="F:peptidase activity"/>
    <property type="evidence" value="ECO:0007669"/>
    <property type="project" value="UniProtKB-KW"/>
</dbReference>
<dbReference type="AlphaFoldDB" id="A0A5C1A4P0"/>
<dbReference type="RefSeq" id="WP_149109000.1">
    <property type="nucleotide sequence ID" value="NZ_CP042425.1"/>
</dbReference>
<dbReference type="GO" id="GO:0006508">
    <property type="term" value="P:proteolysis"/>
    <property type="evidence" value="ECO:0007669"/>
    <property type="project" value="UniProtKB-KW"/>
</dbReference>
<dbReference type="Pfam" id="PF14559">
    <property type="entry name" value="TPR_19"/>
    <property type="match status" value="1"/>
</dbReference>
<evidence type="ECO:0000256" key="2">
    <source>
        <dbReference type="SAM" id="MobiDB-lite"/>
    </source>
</evidence>
<keyword evidence="1" id="KW-0802">TPR repeat</keyword>